<evidence type="ECO:0000256" key="3">
    <source>
        <dbReference type="SAM" id="Phobius"/>
    </source>
</evidence>
<dbReference type="EMBL" id="AP018930">
    <property type="protein sequence ID" value="BBG25965.1"/>
    <property type="molecule type" value="Genomic_DNA"/>
</dbReference>
<dbReference type="GeneID" id="41716937"/>
<feature type="region of interest" description="Disordered" evidence="2">
    <location>
        <begin position="31"/>
        <end position="52"/>
    </location>
</feature>
<name>A0A510E0E4_9CREN</name>
<keyword evidence="1" id="KW-0732">Signal</keyword>
<gene>
    <name evidence="4" type="ORF">IC007_0470</name>
</gene>
<evidence type="ECO:0000313" key="4">
    <source>
        <dbReference type="EMBL" id="BBG25965.1"/>
    </source>
</evidence>
<keyword evidence="3" id="KW-1133">Transmembrane helix</keyword>
<reference evidence="5" key="1">
    <citation type="submission" date="2018-09" db="EMBL/GenBank/DDBJ databases">
        <title>Complete Genome Sequencing of Sulfolobus sp. JCM 16834.</title>
        <authorList>
            <person name="Kato S."/>
            <person name="Itoh T."/>
            <person name="Ohkuma M."/>
        </authorList>
    </citation>
    <scope>NUCLEOTIDE SEQUENCE [LARGE SCALE GENOMIC DNA]</scope>
    <source>
        <strain evidence="5">IC-007</strain>
    </source>
</reference>
<dbReference type="Proteomes" id="UP000325030">
    <property type="component" value="Chromosome"/>
</dbReference>
<keyword evidence="3" id="KW-0812">Transmembrane</keyword>
<dbReference type="RefSeq" id="WP_149564652.1">
    <property type="nucleotide sequence ID" value="NZ_AP018930.1"/>
</dbReference>
<organism evidence="4 5">
    <name type="scientific">Sulfuracidifex tepidarius</name>
    <dbReference type="NCBI Taxonomy" id="1294262"/>
    <lineage>
        <taxon>Archaea</taxon>
        <taxon>Thermoproteota</taxon>
        <taxon>Thermoprotei</taxon>
        <taxon>Sulfolobales</taxon>
        <taxon>Sulfolobaceae</taxon>
        <taxon>Sulfuracidifex</taxon>
    </lineage>
</organism>
<sequence length="506" mass="54122">MNKIVPILIVVVIIIVAVAGFLVLFSGKASPATSSSTSPSPSSSSPAPVSSSGISMTVREENLTPFVLYHGDDQQGYAVFLKVYNNLGSTIYLNASDFFLVTSGGVENVSYLGATLLLGPGAGVNYFLNSFSTEVLPHQYANMTLPFLTPLGSVPQKVELQYEGHTVSAGFPSPVAYGSAVETTNINVSGQSKDLSLASDSTPNEEYGFSGQDLRVYFLIDNSGLSPFPVSGLQVHPPFTLVSDNASGETVPACTTDYFEATVKLPAEAYFGPLDLTVVEGTPHFISLTVDNYSVDTAYAEEFQYTGFTYLLFNVSSTYSGPGEFCLTPSDFSLVTDEGTYESSYSTPASSIFHYMSSVDLVSGETSYGYVAFKVPVGAKPMEIEYISSGQTQGTVKVNLTPSTVTTVEGVDVNSTSQVTAYLVNYPTGDYLDGQTVNVSVSLDCDSPFTVEHVNVYSPFTLISEGQTSPQETSSGYVLNTWVLVKVSNVSYYGYIYLTFVTETQS</sequence>
<evidence type="ECO:0000313" key="5">
    <source>
        <dbReference type="Proteomes" id="UP000325030"/>
    </source>
</evidence>
<accession>A0A510E0E4</accession>
<evidence type="ECO:0000256" key="2">
    <source>
        <dbReference type="SAM" id="MobiDB-lite"/>
    </source>
</evidence>
<dbReference type="AlphaFoldDB" id="A0A510E0E4"/>
<feature type="transmembrane region" description="Helical" evidence="3">
    <location>
        <begin position="7"/>
        <end position="27"/>
    </location>
</feature>
<keyword evidence="3" id="KW-0472">Membrane</keyword>
<proteinExistence type="predicted"/>
<dbReference type="Gene3D" id="2.60.40.1240">
    <property type="match status" value="1"/>
</dbReference>
<evidence type="ECO:0000256" key="1">
    <source>
        <dbReference type="ARBA" id="ARBA00022729"/>
    </source>
</evidence>
<dbReference type="InterPro" id="IPR029050">
    <property type="entry name" value="Immunoprotect_excell_Ig-like"/>
</dbReference>
<protein>
    <submittedName>
        <fullName evidence="4">Uncharacterized protein</fullName>
    </submittedName>
</protein>